<feature type="signal peptide" evidence="2">
    <location>
        <begin position="1"/>
        <end position="23"/>
    </location>
</feature>
<proteinExistence type="predicted"/>
<dbReference type="EMBL" id="PVWO01000127">
    <property type="protein sequence ID" value="PSB56416.1"/>
    <property type="molecule type" value="Genomic_DNA"/>
</dbReference>
<sequence length="139" mass="15911">MSHRKFWVLGITSILLISNLSQARAEFDDDNIEIRSGKVRIIRDADGNTQIETDRIKVQSEPSRLRHPSKSRHSIRQRRLNRASVATKKSAETSLNRETTIRQTNNSYSSPNSQINNQTTRIRGNNRTIIQSSIDNPID</sequence>
<feature type="compositionally biased region" description="Polar residues" evidence="1">
    <location>
        <begin position="92"/>
        <end position="139"/>
    </location>
</feature>
<evidence type="ECO:0000313" key="4">
    <source>
        <dbReference type="Proteomes" id="UP000238937"/>
    </source>
</evidence>
<protein>
    <recommendedName>
        <fullName evidence="5">Organic solvent tolerance-like N-terminal domain-containing protein</fullName>
    </recommendedName>
</protein>
<reference evidence="3 4" key="1">
    <citation type="submission" date="2018-03" db="EMBL/GenBank/DDBJ databases">
        <title>The ancient ancestry and fast evolution of plastids.</title>
        <authorList>
            <person name="Moore K.R."/>
            <person name="Magnabosco C."/>
            <person name="Momper L."/>
            <person name="Gold D.A."/>
            <person name="Bosak T."/>
            <person name="Fournier G.P."/>
        </authorList>
    </citation>
    <scope>NUCLEOTIDE SEQUENCE [LARGE SCALE GENOMIC DNA]</scope>
    <source>
        <strain evidence="3 4">CCALA 037</strain>
    </source>
</reference>
<evidence type="ECO:0000256" key="1">
    <source>
        <dbReference type="SAM" id="MobiDB-lite"/>
    </source>
</evidence>
<dbReference type="Proteomes" id="UP000238937">
    <property type="component" value="Unassembled WGS sequence"/>
</dbReference>
<comment type="caution">
    <text evidence="3">The sequence shown here is derived from an EMBL/GenBank/DDBJ whole genome shotgun (WGS) entry which is preliminary data.</text>
</comment>
<keyword evidence="4" id="KW-1185">Reference proteome</keyword>
<name>A0A2T1GFM9_9CYAN</name>
<evidence type="ECO:0008006" key="5">
    <source>
        <dbReference type="Google" id="ProtNLM"/>
    </source>
</evidence>
<feature type="chain" id="PRO_5015711216" description="Organic solvent tolerance-like N-terminal domain-containing protein" evidence="2">
    <location>
        <begin position="24"/>
        <end position="139"/>
    </location>
</feature>
<accession>A0A2T1GFM9</accession>
<feature type="compositionally biased region" description="Basic residues" evidence="1">
    <location>
        <begin position="65"/>
        <end position="81"/>
    </location>
</feature>
<evidence type="ECO:0000313" key="3">
    <source>
        <dbReference type="EMBL" id="PSB56416.1"/>
    </source>
</evidence>
<evidence type="ECO:0000256" key="2">
    <source>
        <dbReference type="SAM" id="SignalP"/>
    </source>
</evidence>
<dbReference type="AlphaFoldDB" id="A0A2T1GFM9"/>
<feature type="region of interest" description="Disordered" evidence="1">
    <location>
        <begin position="57"/>
        <end position="139"/>
    </location>
</feature>
<keyword evidence="2" id="KW-0732">Signal</keyword>
<organism evidence="3 4">
    <name type="scientific">Chamaesiphon polymorphus CCALA 037</name>
    <dbReference type="NCBI Taxonomy" id="2107692"/>
    <lineage>
        <taxon>Bacteria</taxon>
        <taxon>Bacillati</taxon>
        <taxon>Cyanobacteriota</taxon>
        <taxon>Cyanophyceae</taxon>
        <taxon>Gomontiellales</taxon>
        <taxon>Chamaesiphonaceae</taxon>
        <taxon>Chamaesiphon</taxon>
    </lineage>
</organism>
<dbReference type="RefSeq" id="WP_106304624.1">
    <property type="nucleotide sequence ID" value="NZ_PVWO01000127.1"/>
</dbReference>
<gene>
    <name evidence="3" type="ORF">C7B77_11960</name>
</gene>